<dbReference type="Proteomes" id="UP000006727">
    <property type="component" value="Chromosome 8"/>
</dbReference>
<protein>
    <submittedName>
        <fullName evidence="1">Uncharacterized protein</fullName>
    </submittedName>
</protein>
<dbReference type="EnsemblPlants" id="Pp3c8_4750V3.10">
    <property type="protein sequence ID" value="PAC:32963826.CDS.1"/>
    <property type="gene ID" value="Pp3c8_4750"/>
</dbReference>
<evidence type="ECO:0000313" key="1">
    <source>
        <dbReference type="EnsemblPlants" id="PAC:32963826.CDS.1"/>
    </source>
</evidence>
<reference evidence="1 2" key="2">
    <citation type="journal article" date="2018" name="Plant J.">
        <title>The Physcomitrella patens chromosome-scale assembly reveals moss genome structure and evolution.</title>
        <authorList>
            <person name="Lang D."/>
            <person name="Ullrich K.K."/>
            <person name="Murat F."/>
            <person name="Fuchs J."/>
            <person name="Jenkins J."/>
            <person name="Haas F.B."/>
            <person name="Piednoel M."/>
            <person name="Gundlach H."/>
            <person name="Van Bel M."/>
            <person name="Meyberg R."/>
            <person name="Vives C."/>
            <person name="Morata J."/>
            <person name="Symeonidi A."/>
            <person name="Hiss M."/>
            <person name="Muchero W."/>
            <person name="Kamisugi Y."/>
            <person name="Saleh O."/>
            <person name="Blanc G."/>
            <person name="Decker E.L."/>
            <person name="van Gessel N."/>
            <person name="Grimwood J."/>
            <person name="Hayes R.D."/>
            <person name="Graham S.W."/>
            <person name="Gunter L.E."/>
            <person name="McDaniel S.F."/>
            <person name="Hoernstein S.N.W."/>
            <person name="Larsson A."/>
            <person name="Li F.W."/>
            <person name="Perroud P.F."/>
            <person name="Phillips J."/>
            <person name="Ranjan P."/>
            <person name="Rokshar D.S."/>
            <person name="Rothfels C.J."/>
            <person name="Schneider L."/>
            <person name="Shu S."/>
            <person name="Stevenson D.W."/>
            <person name="Thummler F."/>
            <person name="Tillich M."/>
            <person name="Villarreal Aguilar J.C."/>
            <person name="Widiez T."/>
            <person name="Wong G.K."/>
            <person name="Wymore A."/>
            <person name="Zhang Y."/>
            <person name="Zimmer A.D."/>
            <person name="Quatrano R.S."/>
            <person name="Mayer K.F.X."/>
            <person name="Goodstein D."/>
            <person name="Casacuberta J.M."/>
            <person name="Vandepoele K."/>
            <person name="Reski R."/>
            <person name="Cuming A.C."/>
            <person name="Tuskan G.A."/>
            <person name="Maumus F."/>
            <person name="Salse J."/>
            <person name="Schmutz J."/>
            <person name="Rensing S.A."/>
        </authorList>
    </citation>
    <scope>NUCLEOTIDE SEQUENCE [LARGE SCALE GENOMIC DNA]</scope>
    <source>
        <strain evidence="1 2">cv. Gransden 2004</strain>
    </source>
</reference>
<keyword evidence="2" id="KW-1185">Reference proteome</keyword>
<dbReference type="AlphaFoldDB" id="A0A7I4EWE2"/>
<dbReference type="Gramene" id="Pp3c8_4750V3.10">
    <property type="protein sequence ID" value="PAC:32963826.CDS.1"/>
    <property type="gene ID" value="Pp3c8_4750"/>
</dbReference>
<evidence type="ECO:0000313" key="2">
    <source>
        <dbReference type="Proteomes" id="UP000006727"/>
    </source>
</evidence>
<organism evidence="1 2">
    <name type="scientific">Physcomitrium patens</name>
    <name type="common">Spreading-leaved earth moss</name>
    <name type="synonym">Physcomitrella patens</name>
    <dbReference type="NCBI Taxonomy" id="3218"/>
    <lineage>
        <taxon>Eukaryota</taxon>
        <taxon>Viridiplantae</taxon>
        <taxon>Streptophyta</taxon>
        <taxon>Embryophyta</taxon>
        <taxon>Bryophyta</taxon>
        <taxon>Bryophytina</taxon>
        <taxon>Bryopsida</taxon>
        <taxon>Funariidae</taxon>
        <taxon>Funariales</taxon>
        <taxon>Funariaceae</taxon>
        <taxon>Physcomitrium</taxon>
    </lineage>
</organism>
<reference evidence="1" key="3">
    <citation type="submission" date="2020-12" db="UniProtKB">
        <authorList>
            <consortium name="EnsemblPlants"/>
        </authorList>
    </citation>
    <scope>IDENTIFICATION</scope>
</reference>
<reference evidence="1 2" key="1">
    <citation type="journal article" date="2008" name="Science">
        <title>The Physcomitrella genome reveals evolutionary insights into the conquest of land by plants.</title>
        <authorList>
            <person name="Rensing S."/>
            <person name="Lang D."/>
            <person name="Zimmer A."/>
            <person name="Terry A."/>
            <person name="Salamov A."/>
            <person name="Shapiro H."/>
            <person name="Nishiyama T."/>
            <person name="Perroud P.-F."/>
            <person name="Lindquist E."/>
            <person name="Kamisugi Y."/>
            <person name="Tanahashi T."/>
            <person name="Sakakibara K."/>
            <person name="Fujita T."/>
            <person name="Oishi K."/>
            <person name="Shin-I T."/>
            <person name="Kuroki Y."/>
            <person name="Toyoda A."/>
            <person name="Suzuki Y."/>
            <person name="Hashimoto A."/>
            <person name="Yamaguchi K."/>
            <person name="Sugano A."/>
            <person name="Kohara Y."/>
            <person name="Fujiyama A."/>
            <person name="Anterola A."/>
            <person name="Aoki S."/>
            <person name="Ashton N."/>
            <person name="Barbazuk W.B."/>
            <person name="Barker E."/>
            <person name="Bennetzen J."/>
            <person name="Bezanilla M."/>
            <person name="Blankenship R."/>
            <person name="Cho S.H."/>
            <person name="Dutcher S."/>
            <person name="Estelle M."/>
            <person name="Fawcett J.A."/>
            <person name="Gundlach H."/>
            <person name="Hanada K."/>
            <person name="Heyl A."/>
            <person name="Hicks K.A."/>
            <person name="Hugh J."/>
            <person name="Lohr M."/>
            <person name="Mayer K."/>
            <person name="Melkozernov A."/>
            <person name="Murata T."/>
            <person name="Nelson D."/>
            <person name="Pils B."/>
            <person name="Prigge M."/>
            <person name="Reiss B."/>
            <person name="Renner T."/>
            <person name="Rombauts S."/>
            <person name="Rushton P."/>
            <person name="Sanderfoot A."/>
            <person name="Schween G."/>
            <person name="Shiu S.-H."/>
            <person name="Stueber K."/>
            <person name="Theodoulou F.L."/>
            <person name="Tu H."/>
            <person name="Van de Peer Y."/>
            <person name="Verrier P.J."/>
            <person name="Waters E."/>
            <person name="Wood A."/>
            <person name="Yang L."/>
            <person name="Cove D."/>
            <person name="Cuming A."/>
            <person name="Hasebe M."/>
            <person name="Lucas S."/>
            <person name="Mishler D.B."/>
            <person name="Reski R."/>
            <person name="Grigoriev I."/>
            <person name="Quatrano R.S."/>
            <person name="Boore J.L."/>
        </authorList>
    </citation>
    <scope>NUCLEOTIDE SEQUENCE [LARGE SCALE GENOMIC DNA]</scope>
    <source>
        <strain evidence="1 2">cv. Gransden 2004</strain>
    </source>
</reference>
<sequence>MLRLPRKAGGDGKEELLEGSLSILPSGTFRTTSSAPSSSSGVGIGAWPLLLPQLLMRYVMFILLLLCRLGDPVNLILRLWKMGNPGNGTTGLGVCWRFWGSVRSRLA</sequence>
<name>A0A7I4EWE2_PHYPA</name>
<dbReference type="EMBL" id="ABEU02000008">
    <property type="status" value="NOT_ANNOTATED_CDS"/>
    <property type="molecule type" value="Genomic_DNA"/>
</dbReference>
<gene>
    <name evidence="1" type="primary">LOC112285856</name>
</gene>
<accession>A0A7I4EWE2</accession>
<proteinExistence type="predicted"/>